<reference evidence="2 3" key="1">
    <citation type="journal article" date="2018" name="Environ. Microbiol.">
        <title>Ecological and genomic features of two widespread freshwater picocyanobacteria.</title>
        <authorList>
            <person name="Cabello-Yeves P.J."/>
            <person name="Picazo A."/>
            <person name="Camacho A."/>
            <person name="Callieri C."/>
            <person name="Rosselli R."/>
            <person name="Roda-Garcia J.J."/>
            <person name="Coutinho F.H."/>
            <person name="Rodriguez-Valera F."/>
        </authorList>
    </citation>
    <scope>NUCLEOTIDE SEQUENCE [LARGE SCALE GENOMIC DNA]</scope>
    <source>
        <strain evidence="2 3">Tous</strain>
    </source>
</reference>
<name>A0A2P7MZE3_9CYAN</name>
<feature type="transmembrane region" description="Helical" evidence="1">
    <location>
        <begin position="146"/>
        <end position="173"/>
    </location>
</feature>
<evidence type="ECO:0000313" key="2">
    <source>
        <dbReference type="EMBL" id="PSJ06593.1"/>
    </source>
</evidence>
<gene>
    <name evidence="2" type="ORF">C7K55_03875</name>
</gene>
<evidence type="ECO:0000313" key="3">
    <source>
        <dbReference type="Proteomes" id="UP000243002"/>
    </source>
</evidence>
<dbReference type="OrthoDB" id="558852at2"/>
<comment type="caution">
    <text evidence="2">The sequence shown here is derived from an EMBL/GenBank/DDBJ whole genome shotgun (WGS) entry which is preliminary data.</text>
</comment>
<dbReference type="RefSeq" id="WP_106502101.1">
    <property type="nucleotide sequence ID" value="NZ_PXXO01000003.1"/>
</dbReference>
<keyword evidence="1" id="KW-1133">Transmembrane helix</keyword>
<protein>
    <submittedName>
        <fullName evidence="2">Uncharacterized protein</fullName>
    </submittedName>
</protein>
<organism evidence="2 3">
    <name type="scientific">Cyanobium usitatum str. Tous</name>
    <dbReference type="NCBI Taxonomy" id="2116684"/>
    <lineage>
        <taxon>Bacteria</taxon>
        <taxon>Bacillati</taxon>
        <taxon>Cyanobacteriota</taxon>
        <taxon>Cyanophyceae</taxon>
        <taxon>Synechococcales</taxon>
        <taxon>Prochlorococcaceae</taxon>
        <taxon>Cyanobium</taxon>
    </lineage>
</organism>
<dbReference type="EMBL" id="PXXO01000003">
    <property type="protein sequence ID" value="PSJ06593.1"/>
    <property type="molecule type" value="Genomic_DNA"/>
</dbReference>
<dbReference type="Proteomes" id="UP000243002">
    <property type="component" value="Unassembled WGS sequence"/>
</dbReference>
<keyword evidence="1" id="KW-0812">Transmembrane</keyword>
<dbReference type="AlphaFoldDB" id="A0A2P7MZE3"/>
<proteinExistence type="predicted"/>
<keyword evidence="3" id="KW-1185">Reference proteome</keyword>
<keyword evidence="1" id="KW-0472">Membrane</keyword>
<evidence type="ECO:0000256" key="1">
    <source>
        <dbReference type="SAM" id="Phobius"/>
    </source>
</evidence>
<sequence>MTTSINLPSAPIGATWQPGDQEAIRQALALPATVPCLDAIGRAMTVLERHHVAGVLSARALLDAVALIDQQLLGAGPEQEQSIERQSHSGPIAGSVAAAGDAPLQKADVIAYDTALLRQESETVYANPRSSSVALLSQRRRYGEQLMLLLPGLASWVQFTAAATGMLGTTALLRG</sequence>
<accession>A0A2P7MZE3</accession>